<dbReference type="Proteomes" id="UP000006352">
    <property type="component" value="Unassembled WGS sequence"/>
</dbReference>
<reference evidence="1 2" key="1">
    <citation type="journal article" date="2012" name="Appl. Environ. Microbiol.">
        <title>Short-read sequencing for genomic analysis of the brown rot fungus Fibroporia radiculosa.</title>
        <authorList>
            <person name="Tang J.D."/>
            <person name="Perkins A.D."/>
            <person name="Sonstegard T.S."/>
            <person name="Schroeder S.G."/>
            <person name="Burgess S.C."/>
            <person name="Diehl S.V."/>
        </authorList>
    </citation>
    <scope>NUCLEOTIDE SEQUENCE [LARGE SCALE GENOMIC DNA]</scope>
    <source>
        <strain evidence="1 2">TFFH 294</strain>
    </source>
</reference>
<sequence>MKFCDITASEGHSSDPQEFVVYSDNIIQRPANDVTQQWQSIPFDTSTPVQDVDPLERMLPHFPGAYATTVTRPPMGVPIDGNPAFGLRRVSTTAADVLQMTESVGNWNQSDREWEEDTWEYLLTRDDNLLERLWASLQDIKDPGVTDKVNRFRAVDAKIDLLLATRRSRNTLNNMSSQLSLLPLVPCLAIFASVLNAKPMVTFKVSVGTGYALIADSSILVTNSAPMPTSSLDNSPVLRTNPDTYRSVALNGNSDDESREGGNVTALRGGFSFVSYHSSLTL</sequence>
<organism evidence="1 2">
    <name type="scientific">Fibroporia radiculosa</name>
    <dbReference type="NCBI Taxonomy" id="599839"/>
    <lineage>
        <taxon>Eukaryota</taxon>
        <taxon>Fungi</taxon>
        <taxon>Dikarya</taxon>
        <taxon>Basidiomycota</taxon>
        <taxon>Agaricomycotina</taxon>
        <taxon>Agaricomycetes</taxon>
        <taxon>Polyporales</taxon>
        <taxon>Fibroporiaceae</taxon>
        <taxon>Fibroporia</taxon>
    </lineage>
</organism>
<name>J7S6N1_9APHY</name>
<dbReference type="RefSeq" id="XP_012177235.1">
    <property type="nucleotide sequence ID" value="XM_012321845.1"/>
</dbReference>
<keyword evidence="2" id="KW-1185">Reference proteome</keyword>
<evidence type="ECO:0000313" key="2">
    <source>
        <dbReference type="Proteomes" id="UP000006352"/>
    </source>
</evidence>
<dbReference type="HOGENOM" id="CLU_086093_0_0_1"/>
<protein>
    <submittedName>
        <fullName evidence="1">Uncharacterized protein</fullName>
    </submittedName>
</protein>
<proteinExistence type="predicted"/>
<dbReference type="GeneID" id="24102114"/>
<dbReference type="STRING" id="599839.J7S6N1"/>
<gene>
    <name evidence="1" type="ORF">FIBRA_09559</name>
</gene>
<evidence type="ECO:0000313" key="1">
    <source>
        <dbReference type="EMBL" id="CCM07214.1"/>
    </source>
</evidence>
<dbReference type="EMBL" id="HE797700">
    <property type="protein sequence ID" value="CCM07214.1"/>
    <property type="molecule type" value="Genomic_DNA"/>
</dbReference>
<dbReference type="InParanoid" id="J7S6N1"/>
<accession>J7S6N1</accession>
<dbReference type="AlphaFoldDB" id="J7S6N1"/>